<feature type="compositionally biased region" description="Low complexity" evidence="1">
    <location>
        <begin position="69"/>
        <end position="86"/>
    </location>
</feature>
<feature type="region of interest" description="Disordered" evidence="1">
    <location>
        <begin position="67"/>
        <end position="130"/>
    </location>
</feature>
<keyword evidence="2" id="KW-0812">Transmembrane</keyword>
<dbReference type="AlphaFoldDB" id="C6B4M7"/>
<keyword evidence="2" id="KW-0472">Membrane</keyword>
<dbReference type="EMBL" id="CP001623">
    <property type="protein sequence ID" value="ACS59035.1"/>
    <property type="molecule type" value="Genomic_DNA"/>
</dbReference>
<organism evidence="3 4">
    <name type="scientific">Rhizobium leguminosarum bv. trifolii (strain WSM1325)</name>
    <dbReference type="NCBI Taxonomy" id="395491"/>
    <lineage>
        <taxon>Bacteria</taxon>
        <taxon>Pseudomonadati</taxon>
        <taxon>Pseudomonadota</taxon>
        <taxon>Alphaproteobacteria</taxon>
        <taxon>Hyphomicrobiales</taxon>
        <taxon>Rhizobiaceae</taxon>
        <taxon>Rhizobium/Agrobacterium group</taxon>
        <taxon>Rhizobium</taxon>
    </lineage>
</organism>
<sequence length="201" mass="20928">MIRLADRTKLRPPRQSLVACAASIICSHWQASETGLTMASIRFLLLVLSMAATIAVAGISLATNATAHDGASSSSSGSSGSGSSNSGRGGGDDHGGDDRSGHGGGEDDGGGDDGGGQQGDNWGRGGSDDSDYVRDAVKDGRILSLKSVLQKIEAKRYGKVIDVSVRRFFFRDVYQLKIRDGTGAIRTLRVDAKRGTLLGDN</sequence>
<feature type="transmembrane region" description="Helical" evidence="2">
    <location>
        <begin position="43"/>
        <end position="62"/>
    </location>
</feature>
<dbReference type="Proteomes" id="UP000002256">
    <property type="component" value="Plasmid pR132501"/>
</dbReference>
<dbReference type="KEGG" id="rlg:Rleg_4806"/>
<reference evidence="3 4" key="1">
    <citation type="journal article" date="2010" name="Stand. Genomic Sci.">
        <title>Complete genome sequence of Rhizobium leguminosarum bv. trifolii strain WSM1325, an effective microsymbiont of annual Mediterranean clovers.</title>
        <authorList>
            <person name="Reeve W."/>
            <person name="O'Hara G."/>
            <person name="Chain P."/>
            <person name="Ardley J."/>
            <person name="Brau L."/>
            <person name="Nandesena K."/>
            <person name="Tiwari R."/>
            <person name="Copeland A."/>
            <person name="Nolan M."/>
            <person name="Han C."/>
            <person name="Brettin T."/>
            <person name="Land M."/>
            <person name="Ovchinikova G."/>
            <person name="Ivanova N."/>
            <person name="Mavromatis K."/>
            <person name="Markowitz V."/>
            <person name="Kyrpides N."/>
            <person name="Melino V."/>
            <person name="Denton M."/>
            <person name="Yates R."/>
            <person name="Howieson J."/>
        </authorList>
    </citation>
    <scope>NUCLEOTIDE SEQUENCE [LARGE SCALE GENOMIC DNA]</scope>
    <source>
        <strain evidence="3 4">WSM1325</strain>
        <plasmid evidence="4">Plasmid pR132501</plasmid>
    </source>
</reference>
<name>C6B4M7_RHILS</name>
<feature type="compositionally biased region" description="Gly residues" evidence="1">
    <location>
        <begin position="112"/>
        <end position="125"/>
    </location>
</feature>
<evidence type="ECO:0000256" key="1">
    <source>
        <dbReference type="SAM" id="MobiDB-lite"/>
    </source>
</evidence>
<keyword evidence="2" id="KW-1133">Transmembrane helix</keyword>
<keyword evidence="3" id="KW-0614">Plasmid</keyword>
<proteinExistence type="predicted"/>
<gene>
    <name evidence="3" type="ordered locus">Rleg_4806</name>
</gene>
<evidence type="ECO:0000313" key="3">
    <source>
        <dbReference type="EMBL" id="ACS59035.1"/>
    </source>
</evidence>
<evidence type="ECO:0000256" key="2">
    <source>
        <dbReference type="SAM" id="Phobius"/>
    </source>
</evidence>
<accession>C6B4M7</accession>
<evidence type="ECO:0000313" key="4">
    <source>
        <dbReference type="Proteomes" id="UP000002256"/>
    </source>
</evidence>
<feature type="compositionally biased region" description="Basic and acidic residues" evidence="1">
    <location>
        <begin position="90"/>
        <end position="105"/>
    </location>
</feature>
<geneLocation type="plasmid" evidence="3 4">
    <name>pR132501</name>
</geneLocation>
<dbReference type="HOGENOM" id="CLU_1359495_0_0_5"/>
<protein>
    <recommendedName>
        <fullName evidence="5">PepSY domain-containing protein</fullName>
    </recommendedName>
</protein>
<evidence type="ECO:0008006" key="5">
    <source>
        <dbReference type="Google" id="ProtNLM"/>
    </source>
</evidence>